<dbReference type="Proteomes" id="UP001172673">
    <property type="component" value="Unassembled WGS sequence"/>
</dbReference>
<reference evidence="2" key="1">
    <citation type="submission" date="2022-10" db="EMBL/GenBank/DDBJ databases">
        <title>Culturing micro-colonial fungi from biological soil crusts in the Mojave desert and describing Neophaeococcomyces mojavensis, and introducing the new genera and species Taxawa tesnikishii.</title>
        <authorList>
            <person name="Kurbessoian T."/>
            <person name="Stajich J.E."/>
        </authorList>
    </citation>
    <scope>NUCLEOTIDE SEQUENCE</scope>
    <source>
        <strain evidence="2">TK_41</strain>
    </source>
</reference>
<evidence type="ECO:0000256" key="1">
    <source>
        <dbReference type="SAM" id="Phobius"/>
    </source>
</evidence>
<feature type="transmembrane region" description="Helical" evidence="1">
    <location>
        <begin position="40"/>
        <end position="65"/>
    </location>
</feature>
<keyword evidence="1" id="KW-0812">Transmembrane</keyword>
<keyword evidence="1" id="KW-0472">Membrane</keyword>
<dbReference type="AlphaFoldDB" id="A0AA38X5E3"/>
<comment type="caution">
    <text evidence="2">The sequence shown here is derived from an EMBL/GenBank/DDBJ whole genome shotgun (WGS) entry which is preliminary data.</text>
</comment>
<accession>A0AA38X5E3</accession>
<dbReference type="InterPro" id="IPR053008">
    <property type="entry name" value="Phomopsin_biosynth_assoc"/>
</dbReference>
<keyword evidence="3" id="KW-1185">Reference proteome</keyword>
<gene>
    <name evidence="2" type="ORF">H2200_008931</name>
</gene>
<protein>
    <submittedName>
        <fullName evidence="2">Uncharacterized protein</fullName>
    </submittedName>
</protein>
<proteinExistence type="predicted"/>
<dbReference type="PANTHER" id="PTHR35896:SF3">
    <property type="entry name" value="MAJOR FACILITATOR SUPERFAMILY TRANSPORTER"/>
    <property type="match status" value="1"/>
</dbReference>
<name>A0AA38X5E3_9EURO</name>
<evidence type="ECO:0000313" key="3">
    <source>
        <dbReference type="Proteomes" id="UP001172673"/>
    </source>
</evidence>
<sequence>MALPEDAQALLGKEIDSNDPGLPDRHITCSRSTYSTAACIVVAAIAGSIAAVIVVVFIVSLTYALRWQPAHPEAFCVSDCYCGTTVQEARSLHCVYDEVAAAFLPPHCIDIELSTEFKNAGNGPNGTWNYYGSPDSLQTITPTEAAELAGTHQLVWVTRQWHIMHCAYYWQKERKARAGKVCLETRFASEGHVSHCLRLMSWMEIPLNQIVTHFGVVLNSSLEENEKADMRPAAVLREGKMAEAFGVADS</sequence>
<keyword evidence="1" id="KW-1133">Transmembrane helix</keyword>
<evidence type="ECO:0000313" key="2">
    <source>
        <dbReference type="EMBL" id="KAJ9606920.1"/>
    </source>
</evidence>
<dbReference type="PANTHER" id="PTHR35896">
    <property type="entry name" value="IG-LIKE DOMAIN-CONTAINING PROTEIN"/>
    <property type="match status" value="1"/>
</dbReference>
<organism evidence="2 3">
    <name type="scientific">Cladophialophora chaetospira</name>
    <dbReference type="NCBI Taxonomy" id="386627"/>
    <lineage>
        <taxon>Eukaryota</taxon>
        <taxon>Fungi</taxon>
        <taxon>Dikarya</taxon>
        <taxon>Ascomycota</taxon>
        <taxon>Pezizomycotina</taxon>
        <taxon>Eurotiomycetes</taxon>
        <taxon>Chaetothyriomycetidae</taxon>
        <taxon>Chaetothyriales</taxon>
        <taxon>Herpotrichiellaceae</taxon>
        <taxon>Cladophialophora</taxon>
    </lineage>
</organism>
<dbReference type="EMBL" id="JAPDRK010000013">
    <property type="protein sequence ID" value="KAJ9606920.1"/>
    <property type="molecule type" value="Genomic_DNA"/>
</dbReference>